<keyword evidence="2" id="KW-1185">Reference proteome</keyword>
<proteinExistence type="predicted"/>
<dbReference type="EMBL" id="KQ434844">
    <property type="protein sequence ID" value="KZC08180.1"/>
    <property type="molecule type" value="Genomic_DNA"/>
</dbReference>
<dbReference type="AlphaFoldDB" id="A0A154PAG3"/>
<reference evidence="1 2" key="1">
    <citation type="submission" date="2015-07" db="EMBL/GenBank/DDBJ databases">
        <title>The genome of Dufourea novaeangliae.</title>
        <authorList>
            <person name="Pan H."/>
            <person name="Kapheim K."/>
        </authorList>
    </citation>
    <scope>NUCLEOTIDE SEQUENCE [LARGE SCALE GENOMIC DNA]</scope>
    <source>
        <strain evidence="1">0120121106</strain>
        <tissue evidence="1">Whole body</tissue>
    </source>
</reference>
<accession>A0A154PAG3</accession>
<dbReference type="Proteomes" id="UP000076502">
    <property type="component" value="Unassembled WGS sequence"/>
</dbReference>
<sequence>MVWGSMVTSGVEQLVFIHSNSGQIRIFKYFKIRFNCKCVRGSFSVFVTQNIETNVVKNC</sequence>
<gene>
    <name evidence="1" type="ORF">WN55_10051</name>
</gene>
<evidence type="ECO:0000313" key="2">
    <source>
        <dbReference type="Proteomes" id="UP000076502"/>
    </source>
</evidence>
<name>A0A154PAG3_DUFNO</name>
<evidence type="ECO:0000313" key="1">
    <source>
        <dbReference type="EMBL" id="KZC08180.1"/>
    </source>
</evidence>
<protein>
    <submittedName>
        <fullName evidence="1">Uncharacterized protein</fullName>
    </submittedName>
</protein>
<organism evidence="1 2">
    <name type="scientific">Dufourea novaeangliae</name>
    <name type="common">Sweat bee</name>
    <dbReference type="NCBI Taxonomy" id="178035"/>
    <lineage>
        <taxon>Eukaryota</taxon>
        <taxon>Metazoa</taxon>
        <taxon>Ecdysozoa</taxon>
        <taxon>Arthropoda</taxon>
        <taxon>Hexapoda</taxon>
        <taxon>Insecta</taxon>
        <taxon>Pterygota</taxon>
        <taxon>Neoptera</taxon>
        <taxon>Endopterygota</taxon>
        <taxon>Hymenoptera</taxon>
        <taxon>Apocrita</taxon>
        <taxon>Aculeata</taxon>
        <taxon>Apoidea</taxon>
        <taxon>Anthophila</taxon>
        <taxon>Halictidae</taxon>
        <taxon>Rophitinae</taxon>
        <taxon>Dufourea</taxon>
    </lineage>
</organism>